<evidence type="ECO:0000259" key="1">
    <source>
        <dbReference type="Pfam" id="PF02769"/>
    </source>
</evidence>
<dbReference type="GO" id="GO:0004642">
    <property type="term" value="F:phosphoribosylformylglycinamidine synthase activity"/>
    <property type="evidence" value="ECO:0007669"/>
    <property type="project" value="TreeGrafter"/>
</dbReference>
<dbReference type="Proteomes" id="UP001420932">
    <property type="component" value="Unassembled WGS sequence"/>
</dbReference>
<accession>A0AAP0Q715</accession>
<dbReference type="PANTHER" id="PTHR10099">
    <property type="entry name" value="PHOSPHORIBOSYLFORMYLGLYCINAMIDINE SYNTHASE"/>
    <property type="match status" value="1"/>
</dbReference>
<feature type="domain" description="PurM-like C-terminal" evidence="1">
    <location>
        <begin position="161"/>
        <end position="227"/>
    </location>
</feature>
<dbReference type="InterPro" id="IPR010918">
    <property type="entry name" value="PurM-like_C_dom"/>
</dbReference>
<dbReference type="SUPFAM" id="SSF56042">
    <property type="entry name" value="PurM C-terminal domain-like"/>
    <property type="match status" value="1"/>
</dbReference>
<dbReference type="PANTHER" id="PTHR10099:SF1">
    <property type="entry name" value="PHOSPHORIBOSYLFORMYLGLYCINAMIDINE SYNTHASE"/>
    <property type="match status" value="1"/>
</dbReference>
<organism evidence="2 3">
    <name type="scientific">Stephania yunnanensis</name>
    <dbReference type="NCBI Taxonomy" id="152371"/>
    <lineage>
        <taxon>Eukaryota</taxon>
        <taxon>Viridiplantae</taxon>
        <taxon>Streptophyta</taxon>
        <taxon>Embryophyta</taxon>
        <taxon>Tracheophyta</taxon>
        <taxon>Spermatophyta</taxon>
        <taxon>Magnoliopsida</taxon>
        <taxon>Ranunculales</taxon>
        <taxon>Menispermaceae</taxon>
        <taxon>Menispermoideae</taxon>
        <taxon>Cissampelideae</taxon>
        <taxon>Stephania</taxon>
    </lineage>
</organism>
<evidence type="ECO:0000313" key="3">
    <source>
        <dbReference type="Proteomes" id="UP001420932"/>
    </source>
</evidence>
<protein>
    <recommendedName>
        <fullName evidence="1">PurM-like C-terminal domain-containing protein</fullName>
    </recommendedName>
</protein>
<dbReference type="GO" id="GO:0006164">
    <property type="term" value="P:purine nucleotide biosynthetic process"/>
    <property type="evidence" value="ECO:0007669"/>
    <property type="project" value="TreeGrafter"/>
</dbReference>
<keyword evidence="3" id="KW-1185">Reference proteome</keyword>
<comment type="caution">
    <text evidence="2">The sequence shown here is derived from an EMBL/GenBank/DDBJ whole genome shotgun (WGS) entry which is preliminary data.</text>
</comment>
<dbReference type="Gene3D" id="3.90.650.10">
    <property type="entry name" value="PurM-like C-terminal domain"/>
    <property type="match status" value="1"/>
</dbReference>
<sequence>MVIATMEITALDFLQVRAGRAYSQTRSLATLIGFGAPYTDVEQRCRCLSTRGSIISNSSRVLVPVRPKALVSDNVCALVDGDSAKMGDSQSKLLQETYELENLGAESFIDEEMQKDDVNVVSTCLACGLTEINRMEWSRRYLFYVEPGSGLLLEQLIHELAAMGGEAASSMVSGQNDADLDFNVVQRGDPEMAQKLYRVVRACIEMGDGNLIISIHDQEGKGFQVAVVGSINGEGRIVLVDSLTEEKCCTAGIPPPLPAIDLELEKVLGDMPQKSFEFTRVVEAR</sequence>
<dbReference type="Pfam" id="PF02769">
    <property type="entry name" value="AIRS_C"/>
    <property type="match status" value="1"/>
</dbReference>
<name>A0AAP0Q715_9MAGN</name>
<dbReference type="AlphaFoldDB" id="A0AAP0Q715"/>
<evidence type="ECO:0000313" key="2">
    <source>
        <dbReference type="EMBL" id="KAK9169870.1"/>
    </source>
</evidence>
<dbReference type="GO" id="GO:0005737">
    <property type="term" value="C:cytoplasm"/>
    <property type="evidence" value="ECO:0007669"/>
    <property type="project" value="TreeGrafter"/>
</dbReference>
<dbReference type="InterPro" id="IPR036676">
    <property type="entry name" value="PurM-like_C_sf"/>
</dbReference>
<gene>
    <name evidence="2" type="ORF">Syun_002010</name>
</gene>
<proteinExistence type="predicted"/>
<reference evidence="2 3" key="1">
    <citation type="submission" date="2024-01" db="EMBL/GenBank/DDBJ databases">
        <title>Genome assemblies of Stephania.</title>
        <authorList>
            <person name="Yang L."/>
        </authorList>
    </citation>
    <scope>NUCLEOTIDE SEQUENCE [LARGE SCALE GENOMIC DNA]</scope>
    <source>
        <strain evidence="2">YNDBR</strain>
        <tissue evidence="2">Leaf</tissue>
    </source>
</reference>
<dbReference type="EMBL" id="JBBNAF010000001">
    <property type="protein sequence ID" value="KAK9169870.1"/>
    <property type="molecule type" value="Genomic_DNA"/>
</dbReference>